<dbReference type="EMBL" id="AWTC01000001">
    <property type="protein sequence ID" value="EST13709.1"/>
    <property type="molecule type" value="Genomic_DNA"/>
</dbReference>
<dbReference type="PANTHER" id="PTHR30461">
    <property type="entry name" value="DNA-INVERTASE FROM LAMBDOID PROPHAGE"/>
    <property type="match status" value="1"/>
</dbReference>
<dbReference type="AlphaFoldDB" id="V6JAB0"/>
<gene>
    <name evidence="1" type="ORF">P343_01770</name>
</gene>
<dbReference type="Gene3D" id="3.90.1750.20">
    <property type="entry name" value="Putative Large Serine Recombinase, Chain B, Domain 2"/>
    <property type="match status" value="1"/>
</dbReference>
<evidence type="ECO:0000313" key="1">
    <source>
        <dbReference type="EMBL" id="EST13709.1"/>
    </source>
</evidence>
<dbReference type="PANTHER" id="PTHR30461:SF23">
    <property type="entry name" value="DNA RECOMBINASE-RELATED"/>
    <property type="match status" value="1"/>
</dbReference>
<reference evidence="1 2" key="1">
    <citation type="journal article" date="2013" name="Genome Announc.">
        <title>Genome Sequence of Sporolactobacillus laevolacticus DSM442, an Efficient Polymer-Grade D-Lactate Producer from Agricultural Waste Cottonseed as a Nitrogen Source.</title>
        <authorList>
            <person name="Wang H."/>
            <person name="Wang L."/>
            <person name="Ju J."/>
            <person name="Yu B."/>
            <person name="Ma Y."/>
        </authorList>
    </citation>
    <scope>NUCLEOTIDE SEQUENCE [LARGE SCALE GENOMIC DNA]</scope>
    <source>
        <strain evidence="1 2">DSM 442</strain>
    </source>
</reference>
<sequence>MKFEMFSMFAAQYQKSNSVSTSAAFAAKVRRGEYRGGKTAIGYRIENKRLAINEEEAKVVRLIYELYNHHGFGQKNNVSS</sequence>
<comment type="caution">
    <text evidence="1">The sequence shown here is derived from an EMBL/GenBank/DDBJ whole genome shotgun (WGS) entry which is preliminary data.</text>
</comment>
<dbReference type="GO" id="GO:0000150">
    <property type="term" value="F:DNA strand exchange activity"/>
    <property type="evidence" value="ECO:0007669"/>
    <property type="project" value="TreeGrafter"/>
</dbReference>
<evidence type="ECO:0000313" key="2">
    <source>
        <dbReference type="Proteomes" id="UP000018296"/>
    </source>
</evidence>
<protein>
    <recommendedName>
        <fullName evidence="3">Recombinase domain-containing protein</fullName>
    </recommendedName>
</protein>
<dbReference type="Proteomes" id="UP000018296">
    <property type="component" value="Unassembled WGS sequence"/>
</dbReference>
<dbReference type="PATRIC" id="fig|1395513.3.peg.360"/>
<proteinExistence type="predicted"/>
<evidence type="ECO:0008006" key="3">
    <source>
        <dbReference type="Google" id="ProtNLM"/>
    </source>
</evidence>
<keyword evidence="2" id="KW-1185">Reference proteome</keyword>
<accession>V6JAB0</accession>
<name>V6JAB0_9BACL</name>
<organism evidence="1 2">
    <name type="scientific">Sporolactobacillus laevolacticus DSM 442</name>
    <dbReference type="NCBI Taxonomy" id="1395513"/>
    <lineage>
        <taxon>Bacteria</taxon>
        <taxon>Bacillati</taxon>
        <taxon>Bacillota</taxon>
        <taxon>Bacilli</taxon>
        <taxon>Bacillales</taxon>
        <taxon>Sporolactobacillaceae</taxon>
        <taxon>Sporolactobacillus</taxon>
    </lineage>
</organism>
<dbReference type="InterPro" id="IPR050639">
    <property type="entry name" value="SSR_resolvase"/>
</dbReference>
<dbReference type="InterPro" id="IPR038109">
    <property type="entry name" value="DNA_bind_recomb_sf"/>
</dbReference>
<dbReference type="STRING" id="1395513.P343_01770"/>